<feature type="transmembrane region" description="Helical" evidence="1">
    <location>
        <begin position="56"/>
        <end position="75"/>
    </location>
</feature>
<dbReference type="RefSeq" id="WP_129255819.1">
    <property type="nucleotide sequence ID" value="NZ_SAXA01000029.1"/>
</dbReference>
<feature type="transmembrane region" description="Helical" evidence="1">
    <location>
        <begin position="82"/>
        <end position="104"/>
    </location>
</feature>
<keyword evidence="1" id="KW-0812">Transmembrane</keyword>
<dbReference type="OrthoDB" id="1047115at2"/>
<dbReference type="EMBL" id="SAXA01000029">
    <property type="protein sequence ID" value="RXQ87173.1"/>
    <property type="molecule type" value="Genomic_DNA"/>
</dbReference>
<keyword evidence="3" id="KW-1185">Reference proteome</keyword>
<organism evidence="2 3">
    <name type="scientific">Ancylomarina salipaludis</name>
    <dbReference type="NCBI Taxonomy" id="2501299"/>
    <lineage>
        <taxon>Bacteria</taxon>
        <taxon>Pseudomonadati</taxon>
        <taxon>Bacteroidota</taxon>
        <taxon>Bacteroidia</taxon>
        <taxon>Marinilabiliales</taxon>
        <taxon>Marinifilaceae</taxon>
        <taxon>Ancylomarina</taxon>
    </lineage>
</organism>
<dbReference type="Proteomes" id="UP000289703">
    <property type="component" value="Unassembled WGS sequence"/>
</dbReference>
<evidence type="ECO:0000313" key="2">
    <source>
        <dbReference type="EMBL" id="RXQ87173.1"/>
    </source>
</evidence>
<keyword evidence="1" id="KW-0472">Membrane</keyword>
<reference evidence="2 3" key="1">
    <citation type="submission" date="2019-01" db="EMBL/GenBank/DDBJ databases">
        <title>Ancylomarina salipaludis sp. nov., isolated from a salt marsh.</title>
        <authorList>
            <person name="Yoon J.-H."/>
        </authorList>
    </citation>
    <scope>NUCLEOTIDE SEQUENCE [LARGE SCALE GENOMIC DNA]</scope>
    <source>
        <strain evidence="2 3">SHSM-M15</strain>
    </source>
</reference>
<name>A0A4Q1JHI7_9BACT</name>
<sequence>MNNFLIAILIGLLAGLIDIIPMIIQKLDKRDTISAFIHYFALGLIIPFVNLGIAPWITGIGIALLTSIPIMIIVYPRDKKAIIPMIVFSLILGAGIGIAGAKFVG</sequence>
<keyword evidence="1" id="KW-1133">Transmembrane helix</keyword>
<evidence type="ECO:0000256" key="1">
    <source>
        <dbReference type="SAM" id="Phobius"/>
    </source>
</evidence>
<protein>
    <submittedName>
        <fullName evidence="2">Uncharacterized protein</fullName>
    </submittedName>
</protein>
<evidence type="ECO:0000313" key="3">
    <source>
        <dbReference type="Proteomes" id="UP000289703"/>
    </source>
</evidence>
<accession>A0A4Q1JHI7</accession>
<comment type="caution">
    <text evidence="2">The sequence shown here is derived from an EMBL/GenBank/DDBJ whole genome shotgun (WGS) entry which is preliminary data.</text>
</comment>
<feature type="transmembrane region" description="Helical" evidence="1">
    <location>
        <begin position="6"/>
        <end position="24"/>
    </location>
</feature>
<feature type="transmembrane region" description="Helical" evidence="1">
    <location>
        <begin position="33"/>
        <end position="50"/>
    </location>
</feature>
<dbReference type="AlphaFoldDB" id="A0A4Q1JHI7"/>
<gene>
    <name evidence="2" type="ORF">EO244_16660</name>
</gene>
<proteinExistence type="predicted"/>